<evidence type="ECO:0000313" key="1">
    <source>
        <dbReference type="EMBL" id="KAJ3981934.1"/>
    </source>
</evidence>
<dbReference type="EMBL" id="MU802086">
    <property type="protein sequence ID" value="KAJ3981934.1"/>
    <property type="molecule type" value="Genomic_DNA"/>
</dbReference>
<protein>
    <submittedName>
        <fullName evidence="1">Uncharacterized protein</fullName>
    </submittedName>
</protein>
<reference evidence="1" key="1">
    <citation type="submission" date="2022-08" db="EMBL/GenBank/DDBJ databases">
        <authorList>
            <consortium name="DOE Joint Genome Institute"/>
            <person name="Min B."/>
            <person name="Riley R."/>
            <person name="Sierra-Patev S."/>
            <person name="Naranjo-Ortiz M."/>
            <person name="Looney B."/>
            <person name="Konkel Z."/>
            <person name="Slot J.C."/>
            <person name="Sakamoto Y."/>
            <person name="Steenwyk J.L."/>
            <person name="Rokas A."/>
            <person name="Carro J."/>
            <person name="Camarero S."/>
            <person name="Ferreira P."/>
            <person name="Molpeceres G."/>
            <person name="Ruiz-Duenas F.J."/>
            <person name="Serrano A."/>
            <person name="Henrissat B."/>
            <person name="Drula E."/>
            <person name="Hughes K.W."/>
            <person name="Mata J.L."/>
            <person name="Ishikawa N.K."/>
            <person name="Vargas-Isla R."/>
            <person name="Ushijima S."/>
            <person name="Smith C.A."/>
            <person name="Ahrendt S."/>
            <person name="Andreopoulos W."/>
            <person name="He G."/>
            <person name="Labutti K."/>
            <person name="Lipzen A."/>
            <person name="Ng V."/>
            <person name="Sandor L."/>
            <person name="Barry K."/>
            <person name="Martinez A.T."/>
            <person name="Xiao Y."/>
            <person name="Gibbons J.G."/>
            <person name="Terashima K."/>
            <person name="Hibbett D.S."/>
            <person name="Grigoriev I.V."/>
        </authorList>
    </citation>
    <scope>NUCLEOTIDE SEQUENCE</scope>
    <source>
        <strain evidence="1">TFB7829</strain>
    </source>
</reference>
<gene>
    <name evidence="1" type="ORF">F5890DRAFT_1532652</name>
</gene>
<dbReference type="Proteomes" id="UP001163850">
    <property type="component" value="Unassembled WGS sequence"/>
</dbReference>
<evidence type="ECO:0000313" key="2">
    <source>
        <dbReference type="Proteomes" id="UP001163850"/>
    </source>
</evidence>
<sequence>MALSKLDIWMPPRIVRNSALMVDFLRSHTALMVGIEARFNKAIRFEYKFHILSRKPVSGHCGRGRRDPNKVEDVFIPELSARRARNIQSRSQYSMLSSPRTFRLDCWPISDSTDEIVSRFTATRTFLYANVYPEVISPSILEGLGSCHAASTLLSLLCHAASTPSSVFLSTQILASQTRTRLICSIQYRKQALRYDFQKRFKESLKLYCCSLAFGVA</sequence>
<organism evidence="1 2">
    <name type="scientific">Lentinula detonsa</name>
    <dbReference type="NCBI Taxonomy" id="2804962"/>
    <lineage>
        <taxon>Eukaryota</taxon>
        <taxon>Fungi</taxon>
        <taxon>Dikarya</taxon>
        <taxon>Basidiomycota</taxon>
        <taxon>Agaricomycotina</taxon>
        <taxon>Agaricomycetes</taxon>
        <taxon>Agaricomycetidae</taxon>
        <taxon>Agaricales</taxon>
        <taxon>Marasmiineae</taxon>
        <taxon>Omphalotaceae</taxon>
        <taxon>Lentinula</taxon>
    </lineage>
</organism>
<comment type="caution">
    <text evidence="1">The sequence shown here is derived from an EMBL/GenBank/DDBJ whole genome shotgun (WGS) entry which is preliminary data.</text>
</comment>
<accession>A0AA38PUF3</accession>
<dbReference type="AlphaFoldDB" id="A0AA38PUF3"/>
<proteinExistence type="predicted"/>
<name>A0AA38PUF3_9AGAR</name>